<protein>
    <submittedName>
        <fullName evidence="1">Uncharacterized protein</fullName>
    </submittedName>
</protein>
<dbReference type="KEGG" id="emar:D1013_08395"/>
<reference evidence="1 2" key="1">
    <citation type="submission" date="2018-08" db="EMBL/GenBank/DDBJ databases">
        <title>The reduced genetic potential of extracellular carbohydrate catabolism in Euzebyella marina RN62, a Flavobacteriia bacterium isolated from the hadal water.</title>
        <authorList>
            <person name="Xue C."/>
        </authorList>
    </citation>
    <scope>NUCLEOTIDE SEQUENCE [LARGE SCALE GENOMIC DNA]</scope>
    <source>
        <strain evidence="1 2">RN62</strain>
    </source>
</reference>
<accession>A0A3G2L547</accession>
<name>A0A3G2L547_9FLAO</name>
<proteinExistence type="predicted"/>
<evidence type="ECO:0000313" key="2">
    <source>
        <dbReference type="Proteomes" id="UP000276309"/>
    </source>
</evidence>
<dbReference type="Proteomes" id="UP000276309">
    <property type="component" value="Chromosome"/>
</dbReference>
<dbReference type="EMBL" id="CP032050">
    <property type="protein sequence ID" value="AYN67383.1"/>
    <property type="molecule type" value="Genomic_DNA"/>
</dbReference>
<organism evidence="1 2">
    <name type="scientific">Euzebyella marina</name>
    <dbReference type="NCBI Taxonomy" id="1761453"/>
    <lineage>
        <taxon>Bacteria</taxon>
        <taxon>Pseudomonadati</taxon>
        <taxon>Bacteroidota</taxon>
        <taxon>Flavobacteriia</taxon>
        <taxon>Flavobacteriales</taxon>
        <taxon>Flavobacteriaceae</taxon>
        <taxon>Euzebyella</taxon>
    </lineage>
</organism>
<dbReference type="AlphaFoldDB" id="A0A3G2L547"/>
<sequence length="72" mass="8795">MLAHCIYKQPEVLNLILNFYLRGQDKSYIKLLLLKVIFKDPTQLQKFYFLLTPKDPFKQYSTGWYFFHFEVI</sequence>
<gene>
    <name evidence="1" type="ORF">D1013_08395</name>
</gene>
<keyword evidence="2" id="KW-1185">Reference proteome</keyword>
<evidence type="ECO:0000313" key="1">
    <source>
        <dbReference type="EMBL" id="AYN67383.1"/>
    </source>
</evidence>